<proteinExistence type="predicted"/>
<accession>A0A098TGY5</accession>
<dbReference type="AlphaFoldDB" id="A0A098TGY5"/>
<name>A0A098TGY5_9CYAN</name>
<dbReference type="Proteomes" id="UP000030170">
    <property type="component" value="Unassembled WGS sequence"/>
</dbReference>
<sequence>MVWFTIGSIKVSSDWRYSVPLGTGDEIVRLSLRPNSNPNILPGLICQSFDGANQGIKSFYCPFNEQQIFVFDSLPLPLTRRVGVRAKYPSNAVWSVVLEKWTP</sequence>
<dbReference type="STRING" id="1497020.DO97_01000"/>
<evidence type="ECO:0000313" key="1">
    <source>
        <dbReference type="EMBL" id="KGF71354.1"/>
    </source>
</evidence>
<protein>
    <submittedName>
        <fullName evidence="1">Uncharacterized protein</fullName>
    </submittedName>
</protein>
<evidence type="ECO:0000313" key="2">
    <source>
        <dbReference type="Proteomes" id="UP000030170"/>
    </source>
</evidence>
<keyword evidence="2" id="KW-1185">Reference proteome</keyword>
<dbReference type="EMBL" id="JJML01000095">
    <property type="protein sequence ID" value="KGF71354.1"/>
    <property type="molecule type" value="Genomic_DNA"/>
</dbReference>
<organism evidence="1 2">
    <name type="scientific">Neosynechococcus sphagnicola sy1</name>
    <dbReference type="NCBI Taxonomy" id="1497020"/>
    <lineage>
        <taxon>Bacteria</taxon>
        <taxon>Bacillati</taxon>
        <taxon>Cyanobacteriota</taxon>
        <taxon>Cyanophyceae</taxon>
        <taxon>Neosynechococcales</taxon>
        <taxon>Neosynechococcaceae</taxon>
        <taxon>Neosynechococcus</taxon>
    </lineage>
</organism>
<comment type="caution">
    <text evidence="1">The sequence shown here is derived from an EMBL/GenBank/DDBJ whole genome shotgun (WGS) entry which is preliminary data.</text>
</comment>
<reference evidence="1 2" key="1">
    <citation type="journal article" date="2014" name="Mol. Ecol.">
        <title>Evolution of Synechococcus.</title>
        <authorList>
            <person name="Dvorak P."/>
            <person name="Casamatta D."/>
            <person name="Hasler P."/>
            <person name="Poulickova A."/>
            <person name="Ondrej V."/>
            <person name="Sanges R."/>
        </authorList>
    </citation>
    <scope>NUCLEOTIDE SEQUENCE [LARGE SCALE GENOMIC DNA]</scope>
    <source>
        <strain evidence="1 2">CAUP A 1101</strain>
    </source>
</reference>
<gene>
    <name evidence="1" type="ORF">DO97_01000</name>
</gene>